<accession>A0AAE3SY37</accession>
<evidence type="ECO:0000256" key="1">
    <source>
        <dbReference type="SAM" id="MobiDB-lite"/>
    </source>
</evidence>
<name>A0AAE3SY37_9HYPH</name>
<evidence type="ECO:0000313" key="3">
    <source>
        <dbReference type="Proteomes" id="UP001208771"/>
    </source>
</evidence>
<dbReference type="Proteomes" id="UP001208771">
    <property type="component" value="Unassembled WGS sequence"/>
</dbReference>
<sequence>MTKSSEFEMENLDVPVNGVVEIYYTDYIRLISDKSNLSHRSTIFVPEGFEILKAEFVVSQQKHGVDRSIDIVQPGTVAVSWDALVSLDNSLDELAGEAKKSGKGVEGFLKLKTAASTLKFMTSVVGSNRGKVSVRAWADGKKFSSKDGVLISDLRIKIWRRVSASDITALVAEIAMAAIENTDDSVSATIGKIKDAADASAGKNPKPAVKLEGEKAPALARKS</sequence>
<dbReference type="AlphaFoldDB" id="A0AAE3SY37"/>
<feature type="region of interest" description="Disordered" evidence="1">
    <location>
        <begin position="197"/>
        <end position="223"/>
    </location>
</feature>
<gene>
    <name evidence="2" type="ORF">NOF55_18580</name>
</gene>
<organism evidence="2 3">
    <name type="scientific">Ectorhizobium quercum</name>
    <dbReference type="NCBI Taxonomy" id="2965071"/>
    <lineage>
        <taxon>Bacteria</taxon>
        <taxon>Pseudomonadati</taxon>
        <taxon>Pseudomonadota</taxon>
        <taxon>Alphaproteobacteria</taxon>
        <taxon>Hyphomicrobiales</taxon>
        <taxon>Rhizobiaceae</taxon>
        <taxon>Ectorhizobium</taxon>
    </lineage>
</organism>
<reference evidence="2" key="1">
    <citation type="submission" date="2022-07" db="EMBL/GenBank/DDBJ databases">
        <title>Ectorhizobium quercum gen.nov., sp. nov.</title>
        <authorList>
            <person name="Ma T."/>
            <person name="Li Y."/>
        </authorList>
    </citation>
    <scope>NUCLEOTIDE SEQUENCE</scope>
    <source>
        <strain evidence="2">BDR2-2</strain>
    </source>
</reference>
<comment type="caution">
    <text evidence="2">The sequence shown here is derived from an EMBL/GenBank/DDBJ whole genome shotgun (WGS) entry which is preliminary data.</text>
</comment>
<keyword evidence="3" id="KW-1185">Reference proteome</keyword>
<dbReference type="RefSeq" id="WP_306412607.1">
    <property type="nucleotide sequence ID" value="NZ_JANFPI010000006.1"/>
</dbReference>
<evidence type="ECO:0000313" key="2">
    <source>
        <dbReference type="EMBL" id="MCX8999115.1"/>
    </source>
</evidence>
<dbReference type="EMBL" id="JANFPI010000006">
    <property type="protein sequence ID" value="MCX8999115.1"/>
    <property type="molecule type" value="Genomic_DNA"/>
</dbReference>
<proteinExistence type="predicted"/>
<protein>
    <submittedName>
        <fullName evidence="2">Uncharacterized protein</fullName>
    </submittedName>
</protein>